<reference evidence="3 4" key="1">
    <citation type="submission" date="2018-03" db="EMBL/GenBank/DDBJ databases">
        <title>Draft Genome Sequences of the Obligatory Marine Myxobacteria Enhygromyxa salina SWB007.</title>
        <authorList>
            <person name="Poehlein A."/>
            <person name="Moghaddam J.A."/>
            <person name="Harms H."/>
            <person name="Alanjari M."/>
            <person name="Koenig G.M."/>
            <person name="Daniel R."/>
            <person name="Schaeberle T.F."/>
        </authorList>
    </citation>
    <scope>NUCLEOTIDE SEQUENCE [LARGE SCALE GENOMIC DNA]</scope>
    <source>
        <strain evidence="3 4">SWB007</strain>
    </source>
</reference>
<dbReference type="InterPro" id="IPR015422">
    <property type="entry name" value="PyrdxlP-dep_Trfase_small"/>
</dbReference>
<dbReference type="InterPro" id="IPR004838">
    <property type="entry name" value="NHTrfase_class1_PyrdxlP-BS"/>
</dbReference>
<dbReference type="SUPFAM" id="SSF53383">
    <property type="entry name" value="PLP-dependent transferases"/>
    <property type="match status" value="1"/>
</dbReference>
<dbReference type="CDD" id="cd00609">
    <property type="entry name" value="AAT_like"/>
    <property type="match status" value="1"/>
</dbReference>
<keyword evidence="1" id="KW-0808">Transferase</keyword>
<evidence type="ECO:0000313" key="4">
    <source>
        <dbReference type="Proteomes" id="UP000238823"/>
    </source>
</evidence>
<dbReference type="OrthoDB" id="9804474at2"/>
<dbReference type="EC" id="2.6.1.-" evidence="1"/>
<sequence length="394" mass="42648">MKGRLRPLDYLVWAQSVPGEARWDLTASGVPDACGPGSLHHRTADGEATPGPGWPLGVELSLSELTRRDQRPELVAAFLEVIGERYGVDPQCVVPTLGASQAITQVLFTLARPGDHVIVERPTFEPLHGVPEMLGLNVSRLERKIEERWEPLADRLARLLTPKTRAVILSSLHNPSGVALTTSTLMAIGEMAARVGAVVLVDEVYLDFAFDASGETYPWRPACVAIENGVSWSSVTKAFGFAALRAGWVVARDRETAQAFRSASHYFHVDPPLASLALATEVMRHASELAAMAETAIAPSRAVIDRWIDGESRVAWVPPSAGQTGLVRLPDLTADLEFARHLRDRYGTQVVPGTMFEAPGAVRVSFNLPPAELEQALATVSAALDDFEARRAVS</sequence>
<dbReference type="PANTHER" id="PTHR43510">
    <property type="entry name" value="AMINOTRANSFERASE FUNCTION, HYPOTHETICAL (EUROFUNG)"/>
    <property type="match status" value="1"/>
</dbReference>
<dbReference type="GO" id="GO:0016829">
    <property type="term" value="F:lyase activity"/>
    <property type="evidence" value="ECO:0007669"/>
    <property type="project" value="UniProtKB-KW"/>
</dbReference>
<evidence type="ECO:0000259" key="2">
    <source>
        <dbReference type="Pfam" id="PF00155"/>
    </source>
</evidence>
<dbReference type="RefSeq" id="WP_106088740.1">
    <property type="nucleotide sequence ID" value="NZ_PVNL01000041.1"/>
</dbReference>
<comment type="cofactor">
    <cofactor evidence="1">
        <name>pyridoxal 5'-phosphate</name>
        <dbReference type="ChEBI" id="CHEBI:597326"/>
    </cofactor>
</comment>
<proteinExistence type="inferred from homology"/>
<dbReference type="Pfam" id="PF00155">
    <property type="entry name" value="Aminotran_1_2"/>
    <property type="match status" value="1"/>
</dbReference>
<feature type="domain" description="Aminotransferase class I/classII large" evidence="2">
    <location>
        <begin position="73"/>
        <end position="378"/>
    </location>
</feature>
<dbReference type="InterPro" id="IPR015421">
    <property type="entry name" value="PyrdxlP-dep_Trfase_major"/>
</dbReference>
<dbReference type="GO" id="GO:0030170">
    <property type="term" value="F:pyridoxal phosphate binding"/>
    <property type="evidence" value="ECO:0007669"/>
    <property type="project" value="InterPro"/>
</dbReference>
<evidence type="ECO:0000256" key="1">
    <source>
        <dbReference type="RuleBase" id="RU000481"/>
    </source>
</evidence>
<dbReference type="InterPro" id="IPR004839">
    <property type="entry name" value="Aminotransferase_I/II_large"/>
</dbReference>
<comment type="caution">
    <text evidence="3">The sequence shown here is derived from an EMBL/GenBank/DDBJ whole genome shotgun (WGS) entry which is preliminary data.</text>
</comment>
<protein>
    <recommendedName>
        <fullName evidence="1">Aminotransferase</fullName>
        <ecNumber evidence="1">2.6.1.-</ecNumber>
    </recommendedName>
</protein>
<evidence type="ECO:0000313" key="3">
    <source>
        <dbReference type="EMBL" id="PRQ08426.1"/>
    </source>
</evidence>
<dbReference type="AlphaFoldDB" id="A0A2S9YTL0"/>
<keyword evidence="1" id="KW-0032">Aminotransferase</keyword>
<dbReference type="EMBL" id="PVNL01000041">
    <property type="protein sequence ID" value="PRQ08426.1"/>
    <property type="molecule type" value="Genomic_DNA"/>
</dbReference>
<dbReference type="PANTHER" id="PTHR43510:SF1">
    <property type="entry name" value="AMINOTRANSFERASE FUNCTION, HYPOTHETICAL (EUROFUNG)"/>
    <property type="match status" value="1"/>
</dbReference>
<accession>A0A2S9YTL0</accession>
<dbReference type="PROSITE" id="PS00105">
    <property type="entry name" value="AA_TRANSFER_CLASS_1"/>
    <property type="match status" value="1"/>
</dbReference>
<dbReference type="GO" id="GO:0008483">
    <property type="term" value="F:transaminase activity"/>
    <property type="evidence" value="ECO:0007669"/>
    <property type="project" value="UniProtKB-KW"/>
</dbReference>
<dbReference type="Proteomes" id="UP000238823">
    <property type="component" value="Unassembled WGS sequence"/>
</dbReference>
<dbReference type="Gene3D" id="3.40.640.10">
    <property type="entry name" value="Type I PLP-dependent aspartate aminotransferase-like (Major domain)"/>
    <property type="match status" value="1"/>
</dbReference>
<dbReference type="InterPro" id="IPR015424">
    <property type="entry name" value="PyrdxlP-dep_Trfase"/>
</dbReference>
<dbReference type="Gene3D" id="3.90.1150.10">
    <property type="entry name" value="Aspartate Aminotransferase, domain 1"/>
    <property type="match status" value="1"/>
</dbReference>
<gene>
    <name evidence="3" type="primary">vioD</name>
    <name evidence="3" type="ORF">ENSA7_17110</name>
</gene>
<name>A0A2S9YTL0_9BACT</name>
<comment type="similarity">
    <text evidence="1">Belongs to the class-I pyridoxal-phosphate-dependent aminotransferase family.</text>
</comment>
<keyword evidence="3" id="KW-0456">Lyase</keyword>
<organism evidence="3 4">
    <name type="scientific">Enhygromyxa salina</name>
    <dbReference type="NCBI Taxonomy" id="215803"/>
    <lineage>
        <taxon>Bacteria</taxon>
        <taxon>Pseudomonadati</taxon>
        <taxon>Myxococcota</taxon>
        <taxon>Polyangia</taxon>
        <taxon>Nannocystales</taxon>
        <taxon>Nannocystaceae</taxon>
        <taxon>Enhygromyxa</taxon>
    </lineage>
</organism>